<dbReference type="GO" id="GO:0045334">
    <property type="term" value="C:clathrin-coated endocytic vesicle"/>
    <property type="evidence" value="ECO:0007669"/>
    <property type="project" value="TreeGrafter"/>
</dbReference>
<feature type="compositionally biased region" description="Basic and acidic residues" evidence="1">
    <location>
        <begin position="1028"/>
        <end position="1037"/>
    </location>
</feature>
<dbReference type="InterPro" id="IPR034753">
    <property type="entry name" value="hSac2"/>
</dbReference>
<dbReference type="GeneID" id="108672685"/>
<dbReference type="GO" id="GO:0046856">
    <property type="term" value="P:phosphatidylinositol dephosphorylation"/>
    <property type="evidence" value="ECO:0007669"/>
    <property type="project" value="TreeGrafter"/>
</dbReference>
<dbReference type="OMA" id="ALHKESQ"/>
<protein>
    <submittedName>
        <fullName evidence="5">Phosphatidylinositide phosphatase SAC2</fullName>
    </submittedName>
</protein>
<evidence type="ECO:0000313" key="5">
    <source>
        <dbReference type="RefSeq" id="XP_047735603.1"/>
    </source>
</evidence>
<evidence type="ECO:0000259" key="3">
    <source>
        <dbReference type="PROSITE" id="PS51791"/>
    </source>
</evidence>
<evidence type="ECO:0000256" key="1">
    <source>
        <dbReference type="SAM" id="MobiDB-lite"/>
    </source>
</evidence>
<dbReference type="RefSeq" id="XP_047735603.1">
    <property type="nucleotide sequence ID" value="XM_047879647.1"/>
</dbReference>
<feature type="region of interest" description="Disordered" evidence="1">
    <location>
        <begin position="119"/>
        <end position="138"/>
    </location>
</feature>
<keyword evidence="4" id="KW-1185">Reference proteome</keyword>
<feature type="domain" description="SAC" evidence="2">
    <location>
        <begin position="191"/>
        <end position="533"/>
    </location>
</feature>
<feature type="domain" description="HSac2" evidence="3">
    <location>
        <begin position="654"/>
        <end position="811"/>
    </location>
</feature>
<dbReference type="GO" id="GO:2001135">
    <property type="term" value="P:regulation of endocytic recycling"/>
    <property type="evidence" value="ECO:0007669"/>
    <property type="project" value="TreeGrafter"/>
</dbReference>
<feature type="region of interest" description="Disordered" evidence="1">
    <location>
        <begin position="1024"/>
        <end position="1045"/>
    </location>
</feature>
<dbReference type="GO" id="GO:0043812">
    <property type="term" value="F:phosphatidylinositol-4-phosphate phosphatase activity"/>
    <property type="evidence" value="ECO:0007669"/>
    <property type="project" value="TreeGrafter"/>
</dbReference>
<dbReference type="GO" id="GO:0005769">
    <property type="term" value="C:early endosome"/>
    <property type="evidence" value="ECO:0007669"/>
    <property type="project" value="TreeGrafter"/>
</dbReference>
<dbReference type="Pfam" id="PF02383">
    <property type="entry name" value="Syja_N"/>
    <property type="match status" value="1"/>
</dbReference>
<dbReference type="PANTHER" id="PTHR45662">
    <property type="entry name" value="PHOSPHATIDYLINOSITIDE PHOSPHATASE SAC1"/>
    <property type="match status" value="1"/>
</dbReference>
<organism evidence="4 5">
    <name type="scientific">Hyalella azteca</name>
    <name type="common">Amphipod</name>
    <dbReference type="NCBI Taxonomy" id="294128"/>
    <lineage>
        <taxon>Eukaryota</taxon>
        <taxon>Metazoa</taxon>
        <taxon>Ecdysozoa</taxon>
        <taxon>Arthropoda</taxon>
        <taxon>Crustacea</taxon>
        <taxon>Multicrustacea</taxon>
        <taxon>Malacostraca</taxon>
        <taxon>Eumalacostraca</taxon>
        <taxon>Peracarida</taxon>
        <taxon>Amphipoda</taxon>
        <taxon>Senticaudata</taxon>
        <taxon>Talitrida</taxon>
        <taxon>Talitroidea</taxon>
        <taxon>Hyalellidae</taxon>
        <taxon>Hyalella</taxon>
    </lineage>
</organism>
<dbReference type="CTD" id="6670"/>
<dbReference type="InterPro" id="IPR002013">
    <property type="entry name" value="SAC_dom"/>
</dbReference>
<proteinExistence type="predicted"/>
<dbReference type="Proteomes" id="UP000694843">
    <property type="component" value="Unplaced"/>
</dbReference>
<evidence type="ECO:0000313" key="4">
    <source>
        <dbReference type="Proteomes" id="UP000694843"/>
    </source>
</evidence>
<dbReference type="PROSITE" id="PS51791">
    <property type="entry name" value="HSAC2"/>
    <property type="match status" value="1"/>
</dbReference>
<reference evidence="5" key="1">
    <citation type="submission" date="2025-08" db="UniProtKB">
        <authorList>
            <consortium name="RefSeq"/>
        </authorList>
    </citation>
    <scope>IDENTIFICATION</scope>
    <source>
        <tissue evidence="5">Whole organism</tissue>
    </source>
</reference>
<dbReference type="PANTHER" id="PTHR45662:SF8">
    <property type="entry name" value="PHOSPHATIDYLINOSITIDE PHOSPHATASE SAC2"/>
    <property type="match status" value="1"/>
</dbReference>
<sequence>MEVLRTNDYYILNKGQHSLWFDRRNGNHEYKTCWDLASAENPVCLGVVHTMLGKLQIHSDLPPRLALVTGVREVGSPVYGGGGVGCRVYGIRRVCFLPLSTLPLDASTHAMLGFHPCQKHQNTQNSGQERRGIPDPRAGLSKTFGTLRSVTSSLRSATASVAANATGQSRLRREDRERYERRILDELLKMFNESECGESFYFCHDGADLTSSVQRQNSAQYRASDPLCRRADDRFFWNRFMMKDFIADTPGASDVWVVPVIQGFVQIEAVPMDTPDTNTETTNAQQPGDYYSMCVISRRSRHRAGTRYRRRGVDDEGHVANYVETEQIVALNKHVVAFVQVRGSVPVFWSQPGYKYRPPPRLDKGAEETQAAFGRHMSGELSRYERLVCVSLVEQAGREKVIADAYLDHILKLNSPSITYVTFDFHEYCRGLRYENVCVLLDELAPVLQSAGYCWVDKQGLICQQKAVFRVNCIDCLDRTNVVQTAIARTVLEGQFVKLGLLAPDQPLPALCRAALNAMWANNGDTLSRQYAGTHALKGDFTRTGERKFSSLMKDGMNSANRYLQSSLSDSCRQTAIDIVLGVPPDTPSSNPYTWNVDDLWSGLGSTSRYYMNRFKDVYRQATIDHMLGNPVAPELEQLERGGGAAPLEEEDANAVAQQVKSVIDDAQTWLVPDAHTVLGAWGLIDADPYTGDPDQVDMDTIVVLTRDSYYVAQYDEASDRITGYQRVSLIDLDAIELGTYTFPSVFKQSRVHYCLRLCYREDKQPGYFHTMRSMNIRFFNNIAVTIRTEEERVESVKAIGSTFQVAVELIGCEVKLVLLPRLEKRRSKGRSSHSLNPLSLFSSPLATLSKPSQGAFKTAGSRAFNNMTSGLARLNPINSLRKPRPPSAPTSTFYQQQKPVVSVEYTLDDDPVGYASPEAHLASCGVLASSVTTQAHLSIPATATSPFPRPSSPLTRCMSEGFLHSNAHHHYLTPPLSPLAPPNRSLTPEIFVSSCLESSAGPCSLPPVSPLFQLTPLTSQRVRKLSHSSDEVDPRDGSSAATAAAEASSSMFRASSTASLQLHLSASRSEGLLGQPIAHSNPVSPLAAFQKNGVFGAPFNAIAKGVQSLAPGAGKLARGMQSIGANVDPFKLKMQRQELLQQDLVWQAKKAACKSVIIEF</sequence>
<name>A0A979FFC6_HYAAZ</name>
<dbReference type="OrthoDB" id="405996at2759"/>
<dbReference type="InterPro" id="IPR022158">
    <property type="entry name" value="Inositol_phosphatase"/>
</dbReference>
<gene>
    <name evidence="5" type="primary">LOC108672685</name>
</gene>
<dbReference type="KEGG" id="hazt:108672685"/>
<dbReference type="Pfam" id="PF12456">
    <property type="entry name" value="hSac2"/>
    <property type="match status" value="1"/>
</dbReference>
<dbReference type="PROSITE" id="PS50275">
    <property type="entry name" value="SAC"/>
    <property type="match status" value="1"/>
</dbReference>
<dbReference type="AlphaFoldDB" id="A0A979FFC6"/>
<accession>A0A979FFC6</accession>
<evidence type="ECO:0000259" key="2">
    <source>
        <dbReference type="PROSITE" id="PS50275"/>
    </source>
</evidence>